<dbReference type="InterPro" id="IPR037238">
    <property type="entry name" value="YbiA-like_sf"/>
</dbReference>
<organism evidence="6 7">
    <name type="scientific">Kutzneria chonburiensis</name>
    <dbReference type="NCBI Taxonomy" id="1483604"/>
    <lineage>
        <taxon>Bacteria</taxon>
        <taxon>Bacillati</taxon>
        <taxon>Actinomycetota</taxon>
        <taxon>Actinomycetes</taxon>
        <taxon>Pseudonocardiales</taxon>
        <taxon>Pseudonocardiaceae</taxon>
        <taxon>Kutzneria</taxon>
    </lineage>
</organism>
<accession>A0ABV6MMI2</accession>
<dbReference type="InterPro" id="IPR012816">
    <property type="entry name" value="NADAR"/>
</dbReference>
<comment type="caution">
    <text evidence="6">The sequence shown here is derived from an EMBL/GenBank/DDBJ whole genome shotgun (WGS) entry which is preliminary data.</text>
</comment>
<dbReference type="InterPro" id="IPR056056">
    <property type="entry name" value="DUF7639"/>
</dbReference>
<name>A0ABV6MMI2_9PSEU</name>
<gene>
    <name evidence="6" type="ORF">ACFFH7_06260</name>
</gene>
<dbReference type="SUPFAM" id="SSF143990">
    <property type="entry name" value="YbiA-like"/>
    <property type="match status" value="1"/>
</dbReference>
<feature type="domain" description="DUF7639" evidence="5">
    <location>
        <begin position="112"/>
        <end position="190"/>
    </location>
</feature>
<dbReference type="Pfam" id="PF24644">
    <property type="entry name" value="DUF7638"/>
    <property type="match status" value="1"/>
</dbReference>
<evidence type="ECO:0000259" key="3">
    <source>
        <dbReference type="Pfam" id="PF08719"/>
    </source>
</evidence>
<dbReference type="RefSeq" id="WP_273939907.1">
    <property type="nucleotide sequence ID" value="NZ_CP097263.1"/>
</dbReference>
<evidence type="ECO:0000259" key="5">
    <source>
        <dbReference type="Pfam" id="PF24645"/>
    </source>
</evidence>
<evidence type="ECO:0000259" key="4">
    <source>
        <dbReference type="Pfam" id="PF24644"/>
    </source>
</evidence>
<evidence type="ECO:0000256" key="2">
    <source>
        <dbReference type="ARBA" id="ARBA00000751"/>
    </source>
</evidence>
<dbReference type="CDD" id="cd15457">
    <property type="entry name" value="NADAR"/>
    <property type="match status" value="1"/>
</dbReference>
<evidence type="ECO:0000256" key="1">
    <source>
        <dbReference type="ARBA" id="ARBA00000022"/>
    </source>
</evidence>
<feature type="domain" description="DUF7638" evidence="4">
    <location>
        <begin position="6"/>
        <end position="111"/>
    </location>
</feature>
<reference evidence="6 7" key="1">
    <citation type="submission" date="2024-09" db="EMBL/GenBank/DDBJ databases">
        <authorList>
            <person name="Sun Q."/>
            <person name="Mori K."/>
        </authorList>
    </citation>
    <scope>NUCLEOTIDE SEQUENCE [LARGE SCALE GENOMIC DNA]</scope>
    <source>
        <strain evidence="6 7">TBRC 1432</strain>
    </source>
</reference>
<protein>
    <submittedName>
        <fullName evidence="6">NADAR family protein</fullName>
    </submittedName>
</protein>
<dbReference type="Pfam" id="PF24645">
    <property type="entry name" value="DUF7639"/>
    <property type="match status" value="1"/>
</dbReference>
<dbReference type="Proteomes" id="UP001589810">
    <property type="component" value="Unassembled WGS sequence"/>
</dbReference>
<evidence type="ECO:0000313" key="7">
    <source>
        <dbReference type="Proteomes" id="UP001589810"/>
    </source>
</evidence>
<keyword evidence="7" id="KW-1185">Reference proteome</keyword>
<dbReference type="Gene3D" id="1.10.357.40">
    <property type="entry name" value="YbiA-like"/>
    <property type="match status" value="1"/>
</dbReference>
<proteinExistence type="predicted"/>
<feature type="domain" description="NADAR" evidence="3">
    <location>
        <begin position="231"/>
        <end position="332"/>
    </location>
</feature>
<sequence length="363" mass="40577">MGSFDKTYRVVDGQRIEGVMRPAFINNGGRYFLTNLRIYADGMVDCWGHCTLEEFADKVRKGWVATVLPDGAQASALHVGHWTMSEPGGWVDADGLIGEVADEIDTLAGRPDSTKRCLATVDEYLAEPTEENRKRITEAYQAIPEHLRMYALGDMDRKDRPLQALAFDQGEEARQHAIAYFAQQRQIKETYETKVPADGPDTSERSTITIRGTVYPKGWPTDPGFEVLQNKFPAPITVGDATYPTVIHAYWALSTSDDEQRQLIAEAENPYQAQKLAEAVPRRPGWADARLAVMTGLLRAKYRQHPQLAKVLLSTGDATLVSNEYAFSGFWGPNGRHWVARLLEVVRSELAAERITPMPPTPR</sequence>
<dbReference type="InterPro" id="IPR056055">
    <property type="entry name" value="DUF7638"/>
</dbReference>
<evidence type="ECO:0000313" key="6">
    <source>
        <dbReference type="EMBL" id="MFC0541076.1"/>
    </source>
</evidence>
<dbReference type="Pfam" id="PF08719">
    <property type="entry name" value="NADAR"/>
    <property type="match status" value="1"/>
</dbReference>
<comment type="catalytic activity">
    <reaction evidence="2">
        <text>2,5-diamino-6-hydroxy-4-(5-phosphoribosylamino)-pyrimidine + H2O = 2,5,6-triamino-4-hydroxypyrimidine + D-ribose 5-phosphate</text>
        <dbReference type="Rhea" id="RHEA:23436"/>
        <dbReference type="ChEBI" id="CHEBI:15377"/>
        <dbReference type="ChEBI" id="CHEBI:58614"/>
        <dbReference type="ChEBI" id="CHEBI:78346"/>
        <dbReference type="ChEBI" id="CHEBI:137796"/>
    </reaction>
</comment>
<dbReference type="EMBL" id="JBHLUD010000001">
    <property type="protein sequence ID" value="MFC0541076.1"/>
    <property type="molecule type" value="Genomic_DNA"/>
</dbReference>
<comment type="catalytic activity">
    <reaction evidence="1">
        <text>5-amino-6-(5-phospho-D-ribosylamino)uracil + H2O = 5,6-diaminouracil + D-ribose 5-phosphate</text>
        <dbReference type="Rhea" id="RHEA:55020"/>
        <dbReference type="ChEBI" id="CHEBI:15377"/>
        <dbReference type="ChEBI" id="CHEBI:46252"/>
        <dbReference type="ChEBI" id="CHEBI:58453"/>
        <dbReference type="ChEBI" id="CHEBI:78346"/>
    </reaction>
</comment>